<accession>A0ABZ2K605</accession>
<dbReference type="Gene3D" id="3.60.10.10">
    <property type="entry name" value="Endonuclease/exonuclease/phosphatase"/>
    <property type="match status" value="1"/>
</dbReference>
<keyword evidence="4" id="KW-1185">Reference proteome</keyword>
<dbReference type="SUPFAM" id="SSF51101">
    <property type="entry name" value="Mannose-binding lectins"/>
    <property type="match status" value="1"/>
</dbReference>
<dbReference type="InterPro" id="IPR000300">
    <property type="entry name" value="IPPc"/>
</dbReference>
<dbReference type="SMART" id="SM00915">
    <property type="entry name" value="Jacalin"/>
    <property type="match status" value="1"/>
</dbReference>
<dbReference type="PROSITE" id="PS51752">
    <property type="entry name" value="JACALIN_LECTIN"/>
    <property type="match status" value="1"/>
</dbReference>
<reference evidence="3 4" key="1">
    <citation type="submission" date="2021-12" db="EMBL/GenBank/DDBJ databases">
        <title>Discovery of the Pendulisporaceae a myxobacterial family with distinct sporulation behavior and unique specialized metabolism.</title>
        <authorList>
            <person name="Garcia R."/>
            <person name="Popoff A."/>
            <person name="Bader C.D."/>
            <person name="Loehr J."/>
            <person name="Walesch S."/>
            <person name="Walt C."/>
            <person name="Boldt J."/>
            <person name="Bunk B."/>
            <person name="Haeckl F.J.F.P.J."/>
            <person name="Gunesch A.P."/>
            <person name="Birkelbach J."/>
            <person name="Nuebel U."/>
            <person name="Pietschmann T."/>
            <person name="Bach T."/>
            <person name="Mueller R."/>
        </authorList>
    </citation>
    <scope>NUCLEOTIDE SEQUENCE [LARGE SCALE GENOMIC DNA]</scope>
    <source>
        <strain evidence="3 4">MSr12523</strain>
    </source>
</reference>
<dbReference type="CDD" id="cd09615">
    <property type="entry name" value="Jacalin_EEP"/>
    <property type="match status" value="1"/>
</dbReference>
<dbReference type="InterPro" id="IPR038772">
    <property type="entry name" value="Sph/SMPD2-like"/>
</dbReference>
<dbReference type="InterPro" id="IPR036404">
    <property type="entry name" value="Jacalin-like_lectin_dom_sf"/>
</dbReference>
<protein>
    <submittedName>
        <fullName evidence="3">Endonuclease/exonuclease/phosphatase family protein</fullName>
    </submittedName>
</protein>
<dbReference type="Gene3D" id="2.100.10.30">
    <property type="entry name" value="Jacalin-like lectin domain"/>
    <property type="match status" value="1"/>
</dbReference>
<keyword evidence="3" id="KW-0378">Hydrolase</keyword>
<dbReference type="Pfam" id="PF01419">
    <property type="entry name" value="Jacalin"/>
    <property type="match status" value="1"/>
</dbReference>
<evidence type="ECO:0000256" key="1">
    <source>
        <dbReference type="SAM" id="SignalP"/>
    </source>
</evidence>
<dbReference type="InterPro" id="IPR001229">
    <property type="entry name" value="Jacalin-like_lectin_dom"/>
</dbReference>
<evidence type="ECO:0000313" key="4">
    <source>
        <dbReference type="Proteomes" id="UP001379533"/>
    </source>
</evidence>
<dbReference type="GO" id="GO:0004519">
    <property type="term" value="F:endonuclease activity"/>
    <property type="evidence" value="ECO:0007669"/>
    <property type="project" value="UniProtKB-KW"/>
</dbReference>
<feature type="domain" description="Jacalin-type lectin" evidence="2">
    <location>
        <begin position="312"/>
        <end position="451"/>
    </location>
</feature>
<organism evidence="3 4">
    <name type="scientific">Pendulispora brunnea</name>
    <dbReference type="NCBI Taxonomy" id="2905690"/>
    <lineage>
        <taxon>Bacteria</taxon>
        <taxon>Pseudomonadati</taxon>
        <taxon>Myxococcota</taxon>
        <taxon>Myxococcia</taxon>
        <taxon>Myxococcales</taxon>
        <taxon>Sorangiineae</taxon>
        <taxon>Pendulisporaceae</taxon>
        <taxon>Pendulispora</taxon>
    </lineage>
</organism>
<sequence>MRVSKTFATALLCSAVGCTAATSPSESEGTSASPVAASGTFNVVTYNVDGLPAILQGNGGDPEKYTPTIGQKLRQYDLVNVQEDFNSHAALYANDNHPYRTATSGGAGIGSGLNTMSVFPFADDIDRVKWQTNSSTDGNNLTPKGFTWLRLRLAEGVYIDTYNVHTNAGDSDAALSARRANILQLVDYIGSHSAGNAVLVFGDTNTRYTRTGDNIRNLLGAVGHDSWVDLMKGGTPPAQGSPALVWDDENTVLTDFGYEFVDKVLYRSNAYISLSAQTYSVLDGAFRDSDGHMLSDHRPVFTKFQYTLASGLRLSDQFGGPHGDSYNDANQLPARPTVQSISLRSANRVDQVSLTLGNGTRSSHGGTGGTEQSLALNAGEHVTSVQLYADDFDGHTRIFHASFGTSQGRTLAGGTKSGSSVTYTAPEGWQIVGFHGRSGDEVDKLGVIFAPVP</sequence>
<feature type="signal peptide" evidence="1">
    <location>
        <begin position="1"/>
        <end position="20"/>
    </location>
</feature>
<name>A0ABZ2K605_9BACT</name>
<evidence type="ECO:0000313" key="3">
    <source>
        <dbReference type="EMBL" id="WXA94126.1"/>
    </source>
</evidence>
<dbReference type="InterPro" id="IPR036691">
    <property type="entry name" value="Endo/exonu/phosph_ase_sf"/>
</dbReference>
<dbReference type="SUPFAM" id="SSF56219">
    <property type="entry name" value="DNase I-like"/>
    <property type="match status" value="1"/>
</dbReference>
<feature type="chain" id="PRO_5045977829" evidence="1">
    <location>
        <begin position="21"/>
        <end position="453"/>
    </location>
</feature>
<keyword evidence="3" id="KW-0255">Endonuclease</keyword>
<keyword evidence="3" id="KW-0540">Nuclease</keyword>
<dbReference type="Proteomes" id="UP001379533">
    <property type="component" value="Chromosome"/>
</dbReference>
<proteinExistence type="predicted"/>
<dbReference type="EMBL" id="CP089982">
    <property type="protein sequence ID" value="WXA94126.1"/>
    <property type="molecule type" value="Genomic_DNA"/>
</dbReference>
<dbReference type="PANTHER" id="PTHR16320">
    <property type="entry name" value="SPHINGOMYELINASE FAMILY MEMBER"/>
    <property type="match status" value="1"/>
</dbReference>
<dbReference type="PANTHER" id="PTHR16320:SF1">
    <property type="entry name" value="SPHINGOMYELINASE DDB_G0288017"/>
    <property type="match status" value="1"/>
</dbReference>
<dbReference type="Pfam" id="PF22669">
    <property type="entry name" value="Exo_endo_phos2"/>
    <property type="match status" value="1"/>
</dbReference>
<gene>
    <name evidence="3" type="ORF">LZC95_47745</name>
</gene>
<evidence type="ECO:0000259" key="2">
    <source>
        <dbReference type="PROSITE" id="PS51752"/>
    </source>
</evidence>
<keyword evidence="1" id="KW-0732">Signal</keyword>
<dbReference type="PROSITE" id="PS51257">
    <property type="entry name" value="PROKAR_LIPOPROTEIN"/>
    <property type="match status" value="1"/>
</dbReference>
<dbReference type="RefSeq" id="WP_394844728.1">
    <property type="nucleotide sequence ID" value="NZ_CP089982.1"/>
</dbReference>